<dbReference type="AlphaFoldDB" id="A0A6V7PXN8"/>
<proteinExistence type="predicted"/>
<evidence type="ECO:0000313" key="2">
    <source>
        <dbReference type="EMBL" id="CAD1835510.1"/>
    </source>
</evidence>
<accession>A0A6V7PXN8</accession>
<dbReference type="EMBL" id="LR862153">
    <property type="protein sequence ID" value="CAD1835510.1"/>
    <property type="molecule type" value="Genomic_DNA"/>
</dbReference>
<protein>
    <submittedName>
        <fullName evidence="2">Uncharacterized protein</fullName>
    </submittedName>
</protein>
<evidence type="ECO:0000256" key="1">
    <source>
        <dbReference type="SAM" id="MobiDB-lite"/>
    </source>
</evidence>
<sequence>MKWACGSGTRNQIASGARPRGGFRWRAARGRGGSKLPMVSSGRPRGGSGGERPAAGVGGFELPMLDLAEDSDGDWLVGGGRSGSELAMLGLARRSDGERCAARGGDGSKEPNLRCRDSRGVWPCGRF</sequence>
<gene>
    <name evidence="2" type="ORF">CB5_LOCUS18721</name>
</gene>
<reference evidence="2" key="1">
    <citation type="submission" date="2020-07" db="EMBL/GenBank/DDBJ databases">
        <authorList>
            <person name="Lin J."/>
        </authorList>
    </citation>
    <scope>NUCLEOTIDE SEQUENCE</scope>
</reference>
<name>A0A6V7PXN8_ANACO</name>
<feature type="region of interest" description="Disordered" evidence="1">
    <location>
        <begin position="1"/>
        <end position="57"/>
    </location>
</feature>
<organism evidence="2">
    <name type="scientific">Ananas comosus var. bracteatus</name>
    <name type="common">red pineapple</name>
    <dbReference type="NCBI Taxonomy" id="296719"/>
    <lineage>
        <taxon>Eukaryota</taxon>
        <taxon>Viridiplantae</taxon>
        <taxon>Streptophyta</taxon>
        <taxon>Embryophyta</taxon>
        <taxon>Tracheophyta</taxon>
        <taxon>Spermatophyta</taxon>
        <taxon>Magnoliopsida</taxon>
        <taxon>Liliopsida</taxon>
        <taxon>Poales</taxon>
        <taxon>Bromeliaceae</taxon>
        <taxon>Bromelioideae</taxon>
        <taxon>Ananas</taxon>
    </lineage>
</organism>